<keyword evidence="3" id="KW-1185">Reference proteome</keyword>
<feature type="domain" description="Integrase zinc-binding" evidence="1">
    <location>
        <begin position="2"/>
        <end position="38"/>
    </location>
</feature>
<dbReference type="EMBL" id="JAIZAY010000291">
    <property type="protein sequence ID" value="KAJ8018557.1"/>
    <property type="molecule type" value="Genomic_DNA"/>
</dbReference>
<dbReference type="Pfam" id="PF17921">
    <property type="entry name" value="Integrase_H2C2"/>
    <property type="match status" value="1"/>
</dbReference>
<dbReference type="OrthoDB" id="425619at2759"/>
<dbReference type="Gene3D" id="1.10.340.70">
    <property type="match status" value="1"/>
</dbReference>
<dbReference type="InterPro" id="IPR041588">
    <property type="entry name" value="Integrase_H2C2"/>
</dbReference>
<accession>A0A9Q1BBL7</accession>
<reference evidence="2" key="1">
    <citation type="submission" date="2021-10" db="EMBL/GenBank/DDBJ databases">
        <title>Tropical sea cucumber genome reveals ecological adaptation and Cuvierian tubules defense mechanism.</title>
        <authorList>
            <person name="Chen T."/>
        </authorList>
    </citation>
    <scope>NUCLEOTIDE SEQUENCE</scope>
    <source>
        <strain evidence="2">Nanhai2018</strain>
        <tissue evidence="2">Muscle</tissue>
    </source>
</reference>
<evidence type="ECO:0000313" key="2">
    <source>
        <dbReference type="EMBL" id="KAJ8018557.1"/>
    </source>
</evidence>
<evidence type="ECO:0000259" key="1">
    <source>
        <dbReference type="Pfam" id="PF17921"/>
    </source>
</evidence>
<organism evidence="2 3">
    <name type="scientific">Holothuria leucospilota</name>
    <name type="common">Black long sea cucumber</name>
    <name type="synonym">Mertensiothuria leucospilota</name>
    <dbReference type="NCBI Taxonomy" id="206669"/>
    <lineage>
        <taxon>Eukaryota</taxon>
        <taxon>Metazoa</taxon>
        <taxon>Echinodermata</taxon>
        <taxon>Eleutherozoa</taxon>
        <taxon>Echinozoa</taxon>
        <taxon>Holothuroidea</taxon>
        <taxon>Aspidochirotacea</taxon>
        <taxon>Aspidochirotida</taxon>
        <taxon>Holothuriidae</taxon>
        <taxon>Holothuria</taxon>
    </lineage>
</organism>
<protein>
    <recommendedName>
        <fullName evidence="1">Integrase zinc-binding domain-containing protein</fullName>
    </recommendedName>
</protein>
<sequence length="78" mass="8866">MHPLSGHLLVKKTAGRIKEKAYWSGMGRAIEKWCKRCKVRITKRGPHSSRKSYMTQYLSGEPLQRVALDILGQLPVTS</sequence>
<gene>
    <name evidence="2" type="ORF">HOLleu_43387</name>
</gene>
<evidence type="ECO:0000313" key="3">
    <source>
        <dbReference type="Proteomes" id="UP001152320"/>
    </source>
</evidence>
<dbReference type="Proteomes" id="UP001152320">
    <property type="component" value="Unassembled WGS sequence"/>
</dbReference>
<proteinExistence type="predicted"/>
<name>A0A9Q1BBL7_HOLLE</name>
<comment type="caution">
    <text evidence="2">The sequence shown here is derived from an EMBL/GenBank/DDBJ whole genome shotgun (WGS) entry which is preliminary data.</text>
</comment>
<dbReference type="AlphaFoldDB" id="A0A9Q1BBL7"/>